<evidence type="ECO:0000313" key="2">
    <source>
        <dbReference type="EMBL" id="KKN75826.1"/>
    </source>
</evidence>
<gene>
    <name evidence="2" type="ORF">LCGC14_0377020</name>
</gene>
<evidence type="ECO:0000256" key="1">
    <source>
        <dbReference type="SAM" id="MobiDB-lite"/>
    </source>
</evidence>
<comment type="caution">
    <text evidence="2">The sequence shown here is derived from an EMBL/GenBank/DDBJ whole genome shotgun (WGS) entry which is preliminary data.</text>
</comment>
<name>A0A0F9VQU1_9ZZZZ</name>
<sequence>MPETLVAIPERSRPLTYYQGENHEDDDCNNELSLSIVRYGMCSGLCNCRLCHASRRRRYLEAGGRGSAHSQDAGLARNTTRQAVSSNQTDRRPGRDAQGSMRK</sequence>
<feature type="region of interest" description="Disordered" evidence="1">
    <location>
        <begin position="61"/>
        <end position="103"/>
    </location>
</feature>
<accession>A0A0F9VQU1</accession>
<protein>
    <submittedName>
        <fullName evidence="2">Uncharacterized protein</fullName>
    </submittedName>
</protein>
<dbReference type="EMBL" id="LAZR01000303">
    <property type="protein sequence ID" value="KKN75826.1"/>
    <property type="molecule type" value="Genomic_DNA"/>
</dbReference>
<feature type="compositionally biased region" description="Polar residues" evidence="1">
    <location>
        <begin position="77"/>
        <end position="88"/>
    </location>
</feature>
<reference evidence="2" key="1">
    <citation type="journal article" date="2015" name="Nature">
        <title>Complex archaea that bridge the gap between prokaryotes and eukaryotes.</title>
        <authorList>
            <person name="Spang A."/>
            <person name="Saw J.H."/>
            <person name="Jorgensen S.L."/>
            <person name="Zaremba-Niedzwiedzka K."/>
            <person name="Martijn J."/>
            <person name="Lind A.E."/>
            <person name="van Eijk R."/>
            <person name="Schleper C."/>
            <person name="Guy L."/>
            <person name="Ettema T.J."/>
        </authorList>
    </citation>
    <scope>NUCLEOTIDE SEQUENCE</scope>
</reference>
<dbReference type="AlphaFoldDB" id="A0A0F9VQU1"/>
<proteinExistence type="predicted"/>
<organism evidence="2">
    <name type="scientific">marine sediment metagenome</name>
    <dbReference type="NCBI Taxonomy" id="412755"/>
    <lineage>
        <taxon>unclassified sequences</taxon>
        <taxon>metagenomes</taxon>
        <taxon>ecological metagenomes</taxon>
    </lineage>
</organism>